<reference evidence="2 3" key="1">
    <citation type="submission" date="2020-07" db="EMBL/GenBank/DDBJ databases">
        <title>Genomic Encyclopedia of Type Strains, Phase IV (KMG-IV): sequencing the most valuable type-strain genomes for metagenomic binning, comparative biology and taxonomic classification.</title>
        <authorList>
            <person name="Goeker M."/>
        </authorList>
    </citation>
    <scope>NUCLEOTIDE SEQUENCE [LARGE SCALE GENOMIC DNA]</scope>
    <source>
        <strain evidence="2 3">DSM 45533</strain>
    </source>
</reference>
<keyword evidence="3" id="KW-1185">Reference proteome</keyword>
<gene>
    <name evidence="2" type="ORF">HNR30_004891</name>
</gene>
<comment type="caution">
    <text evidence="2">The sequence shown here is derived from an EMBL/GenBank/DDBJ whole genome shotgun (WGS) entry which is preliminary data.</text>
</comment>
<organism evidence="2 3">
    <name type="scientific">Nonomuraea soli</name>
    <dbReference type="NCBI Taxonomy" id="1032476"/>
    <lineage>
        <taxon>Bacteria</taxon>
        <taxon>Bacillati</taxon>
        <taxon>Actinomycetota</taxon>
        <taxon>Actinomycetes</taxon>
        <taxon>Streptosporangiales</taxon>
        <taxon>Streptosporangiaceae</taxon>
        <taxon>Nonomuraea</taxon>
    </lineage>
</organism>
<dbReference type="Gene3D" id="3.40.50.150">
    <property type="entry name" value="Vaccinia Virus protein VP39"/>
    <property type="match status" value="1"/>
</dbReference>
<dbReference type="Proteomes" id="UP000530928">
    <property type="component" value="Unassembled WGS sequence"/>
</dbReference>
<evidence type="ECO:0000259" key="1">
    <source>
        <dbReference type="Pfam" id="PF08241"/>
    </source>
</evidence>
<dbReference type="Pfam" id="PF08241">
    <property type="entry name" value="Methyltransf_11"/>
    <property type="match status" value="1"/>
</dbReference>
<dbReference type="GO" id="GO:0008757">
    <property type="term" value="F:S-adenosylmethionine-dependent methyltransferase activity"/>
    <property type="evidence" value="ECO:0007669"/>
    <property type="project" value="InterPro"/>
</dbReference>
<dbReference type="GO" id="GO:0032259">
    <property type="term" value="P:methylation"/>
    <property type="evidence" value="ECO:0007669"/>
    <property type="project" value="UniProtKB-KW"/>
</dbReference>
<name>A0A7W0HS12_9ACTN</name>
<sequence length="293" mass="32125">MPYEHPLAYVLGVEGLALLRAFTGEHDARFVEERLAEIRKLFDNDDLRPVDVATIDTLEGYRVWSQTYDGPNTAFDSDQPRIDAILDTLPPGDALDAACGTGRLAARLVGRGHRVTGVDSSQEMLDRARRRVPEGAFLEGDLTRLPLPDGCVDLVTCSLALTHVRDLGPVFAEFGRVLRPGGHLVISDMHPESILRGHIPLLRLPDGRPARVASHRHLIGDYIRAGLAAGLQVRRCEEPGSPSYAEMGPAPEPATEPGPWEVWPWSLTDLVPVAARAASADIPYLVVWQFERA</sequence>
<feature type="domain" description="Methyltransferase type 11" evidence="1">
    <location>
        <begin position="95"/>
        <end position="186"/>
    </location>
</feature>
<protein>
    <submittedName>
        <fullName evidence="2">SAM-dependent methyltransferase</fullName>
    </submittedName>
</protein>
<dbReference type="RefSeq" id="WP_181612334.1">
    <property type="nucleotide sequence ID" value="NZ_BAABAM010000005.1"/>
</dbReference>
<evidence type="ECO:0000313" key="2">
    <source>
        <dbReference type="EMBL" id="MBA2893530.1"/>
    </source>
</evidence>
<dbReference type="InterPro" id="IPR013216">
    <property type="entry name" value="Methyltransf_11"/>
</dbReference>
<keyword evidence="2" id="KW-0489">Methyltransferase</keyword>
<dbReference type="SUPFAM" id="SSF53335">
    <property type="entry name" value="S-adenosyl-L-methionine-dependent methyltransferases"/>
    <property type="match status" value="1"/>
</dbReference>
<dbReference type="InterPro" id="IPR029063">
    <property type="entry name" value="SAM-dependent_MTases_sf"/>
</dbReference>
<accession>A0A7W0HS12</accession>
<keyword evidence="2" id="KW-0808">Transferase</keyword>
<dbReference type="CDD" id="cd02440">
    <property type="entry name" value="AdoMet_MTases"/>
    <property type="match status" value="1"/>
</dbReference>
<dbReference type="PANTHER" id="PTHR43591">
    <property type="entry name" value="METHYLTRANSFERASE"/>
    <property type="match status" value="1"/>
</dbReference>
<dbReference type="AlphaFoldDB" id="A0A7W0HS12"/>
<proteinExistence type="predicted"/>
<evidence type="ECO:0000313" key="3">
    <source>
        <dbReference type="Proteomes" id="UP000530928"/>
    </source>
</evidence>
<dbReference type="EMBL" id="JACDUR010000005">
    <property type="protein sequence ID" value="MBA2893530.1"/>
    <property type="molecule type" value="Genomic_DNA"/>
</dbReference>